<dbReference type="EMBL" id="BAABIK010000001">
    <property type="protein sequence ID" value="GAA4926000.1"/>
    <property type="molecule type" value="Genomic_DNA"/>
</dbReference>
<dbReference type="InterPro" id="IPR036188">
    <property type="entry name" value="FAD/NAD-bd_sf"/>
</dbReference>
<dbReference type="InterPro" id="IPR050641">
    <property type="entry name" value="RIFMO-like"/>
</dbReference>
<dbReference type="InterPro" id="IPR002938">
    <property type="entry name" value="FAD-bd"/>
</dbReference>
<evidence type="ECO:0000256" key="4">
    <source>
        <dbReference type="SAM" id="MobiDB-lite"/>
    </source>
</evidence>
<evidence type="ECO:0000256" key="3">
    <source>
        <dbReference type="ARBA" id="ARBA00022827"/>
    </source>
</evidence>
<accession>A0ABP9GAN9</accession>
<evidence type="ECO:0000259" key="5">
    <source>
        <dbReference type="Pfam" id="PF01494"/>
    </source>
</evidence>
<proteinExistence type="predicted"/>
<evidence type="ECO:0000256" key="1">
    <source>
        <dbReference type="ARBA" id="ARBA00001974"/>
    </source>
</evidence>
<dbReference type="PANTHER" id="PTHR43004">
    <property type="entry name" value="TRK SYSTEM POTASSIUM UPTAKE PROTEIN"/>
    <property type="match status" value="1"/>
</dbReference>
<gene>
    <name evidence="6" type="ORF">GCM10023224_00840</name>
</gene>
<feature type="domain" description="FAD-binding" evidence="5">
    <location>
        <begin position="21"/>
        <end position="357"/>
    </location>
</feature>
<dbReference type="Proteomes" id="UP001499993">
    <property type="component" value="Unassembled WGS sequence"/>
</dbReference>
<keyword evidence="7" id="KW-1185">Reference proteome</keyword>
<keyword evidence="2" id="KW-0285">Flavoprotein</keyword>
<evidence type="ECO:0000313" key="6">
    <source>
        <dbReference type="EMBL" id="GAA4926000.1"/>
    </source>
</evidence>
<dbReference type="PRINTS" id="PR00420">
    <property type="entry name" value="RNGMNOXGNASE"/>
</dbReference>
<evidence type="ECO:0000256" key="2">
    <source>
        <dbReference type="ARBA" id="ARBA00022630"/>
    </source>
</evidence>
<feature type="region of interest" description="Disordered" evidence="4">
    <location>
        <begin position="545"/>
        <end position="567"/>
    </location>
</feature>
<dbReference type="SUPFAM" id="SSF51905">
    <property type="entry name" value="FAD/NAD(P)-binding domain"/>
    <property type="match status" value="1"/>
</dbReference>
<dbReference type="Pfam" id="PF21274">
    <property type="entry name" value="Rng_hyd_C"/>
    <property type="match status" value="1"/>
</dbReference>
<feature type="compositionally biased region" description="Low complexity" evidence="4">
    <location>
        <begin position="546"/>
        <end position="555"/>
    </location>
</feature>
<comment type="caution">
    <text evidence="6">The sequence shown here is derived from an EMBL/GenBank/DDBJ whole genome shotgun (WGS) entry which is preliminary data.</text>
</comment>
<organism evidence="6 7">
    <name type="scientific">Streptomonospora halophila</name>
    <dbReference type="NCBI Taxonomy" id="427369"/>
    <lineage>
        <taxon>Bacteria</taxon>
        <taxon>Bacillati</taxon>
        <taxon>Actinomycetota</taxon>
        <taxon>Actinomycetes</taxon>
        <taxon>Streptosporangiales</taxon>
        <taxon>Nocardiopsidaceae</taxon>
        <taxon>Streptomonospora</taxon>
    </lineage>
</organism>
<evidence type="ECO:0000313" key="7">
    <source>
        <dbReference type="Proteomes" id="UP001499993"/>
    </source>
</evidence>
<protein>
    <submittedName>
        <fullName evidence="6">FAD-dependent oxidoreductase</fullName>
    </submittedName>
</protein>
<dbReference type="Gene3D" id="3.40.30.120">
    <property type="match status" value="1"/>
</dbReference>
<keyword evidence="3" id="KW-0274">FAD</keyword>
<dbReference type="Gene3D" id="3.50.50.60">
    <property type="entry name" value="FAD/NAD(P)-binding domain"/>
    <property type="match status" value="1"/>
</dbReference>
<name>A0ABP9GAN9_9ACTN</name>
<dbReference type="NCBIfam" id="NF006002">
    <property type="entry name" value="PRK08132.1"/>
    <property type="match status" value="1"/>
</dbReference>
<dbReference type="Pfam" id="PF01494">
    <property type="entry name" value="FAD_binding_3"/>
    <property type="match status" value="1"/>
</dbReference>
<dbReference type="PANTHER" id="PTHR43004:SF19">
    <property type="entry name" value="BINDING MONOOXYGENASE, PUTATIVE (JCVI)-RELATED"/>
    <property type="match status" value="1"/>
</dbReference>
<comment type="cofactor">
    <cofactor evidence="1">
        <name>FAD</name>
        <dbReference type="ChEBI" id="CHEBI:57692"/>
    </cofactor>
</comment>
<dbReference type="Gene3D" id="3.30.70.2450">
    <property type="match status" value="1"/>
</dbReference>
<sequence>MPEAPVPPPAPPADTGAAPEPVLVLGAGPVGQTAALLLARWGVPVTIVDARPERAAAGSKAIVQQRDVLDVWDTLGAGAVAEEGLTWDTARTFYRDRELFSVRLRDRGASPLPPFVNLSQSRTERILDERIAAAGLRVRWSHEVTAIDQDASGVRVRCATPTGDVELRGSYAVACLGPHGRVAREAVGADFGGASFDDRFLICDIRADLPGWERERRFYFDPRWNPGRQILIHPCPDSVFRIDWQVPPDFDLEREEAEGGLDRRIRQIIGDRPYEIVWHSLYRFHTRVADPMGAGRVLLAGDCAHLVAPFGARGLNSGVHDAENAAWKLAFALKGWADPRLVDTYAAERLAAARDNAEITGATMRFLVPRTPEEHAHRSSVLESAASDPRAASRVDSGRLFEAFYYTDSALTTPCAGRPFPGRPPRGEPPVPCPGVLVPDVPLSLAERPETTRLRTLAREGVTVLATSARGAQAARAAARRATPAPVSALVLADADPTGALAAALDARPGEVWLLRPDAHIAAVCDEDDTAAVTAAVHTCLGGGAPAAARAPQPGEEQDGGVLPASG</sequence>
<reference evidence="7" key="1">
    <citation type="journal article" date="2019" name="Int. J. Syst. Evol. Microbiol.">
        <title>The Global Catalogue of Microorganisms (GCM) 10K type strain sequencing project: providing services to taxonomists for standard genome sequencing and annotation.</title>
        <authorList>
            <consortium name="The Broad Institute Genomics Platform"/>
            <consortium name="The Broad Institute Genome Sequencing Center for Infectious Disease"/>
            <person name="Wu L."/>
            <person name="Ma J."/>
        </authorList>
    </citation>
    <scope>NUCLEOTIDE SEQUENCE [LARGE SCALE GENOMIC DNA]</scope>
    <source>
        <strain evidence="7">JCM 18123</strain>
    </source>
</reference>
<dbReference type="RefSeq" id="WP_345554949.1">
    <property type="nucleotide sequence ID" value="NZ_BAABIK010000001.1"/>
</dbReference>